<protein>
    <recommendedName>
        <fullName evidence="7">Rhodopsin domain-containing protein</fullName>
    </recommendedName>
</protein>
<feature type="transmembrane region" description="Helical" evidence="6">
    <location>
        <begin position="97"/>
        <end position="118"/>
    </location>
</feature>
<feature type="transmembrane region" description="Helical" evidence="6">
    <location>
        <begin position="40"/>
        <end position="61"/>
    </location>
</feature>
<dbReference type="EMBL" id="MU251665">
    <property type="protein sequence ID" value="KAG9230530.1"/>
    <property type="molecule type" value="Genomic_DNA"/>
</dbReference>
<feature type="transmembrane region" description="Helical" evidence="6">
    <location>
        <begin position="188"/>
        <end position="205"/>
    </location>
</feature>
<comment type="similarity">
    <text evidence="5">Belongs to the SAT4 family.</text>
</comment>
<keyword evidence="3 6" id="KW-1133">Transmembrane helix</keyword>
<keyword evidence="9" id="KW-1185">Reference proteome</keyword>
<feature type="transmembrane region" description="Helical" evidence="6">
    <location>
        <begin position="257"/>
        <end position="276"/>
    </location>
</feature>
<dbReference type="InterPro" id="IPR049326">
    <property type="entry name" value="Rhodopsin_dom_fungi"/>
</dbReference>
<sequence length="278" mass="31379">YATSRQILVAGLVFPILGIVAVLLRFYVRLSRKQVIGLDDWLIIPALVFVTGTGACLIAGVKAHAIGYPTPKPKGASPQERLTSVNPQIQIVHQVEFVITILLILTYGFIKLSILYFYRHLLVHTNKVFSYLAWCLMGIVAIWMLVFPFVIAFNCGTQFHYMWGSTQDLIAHCGNGIKKQEALYVSEFVTNVLLVILPIPTIWRLQMQWQKKLAVTGILLLRFMAFIASILRLVIVLQVTASSYQAVIYVDLTISTIFYWGMIEAGLAFIFIYLFISI</sequence>
<evidence type="ECO:0000259" key="7">
    <source>
        <dbReference type="Pfam" id="PF20684"/>
    </source>
</evidence>
<comment type="caution">
    <text evidence="8">The sequence shown here is derived from an EMBL/GenBank/DDBJ whole genome shotgun (WGS) entry which is preliminary data.</text>
</comment>
<evidence type="ECO:0000256" key="1">
    <source>
        <dbReference type="ARBA" id="ARBA00004141"/>
    </source>
</evidence>
<accession>A0A9P7YB80</accession>
<dbReference type="Pfam" id="PF20684">
    <property type="entry name" value="Fung_rhodopsin"/>
    <property type="match status" value="1"/>
</dbReference>
<keyword evidence="2 6" id="KW-0812">Transmembrane</keyword>
<evidence type="ECO:0000313" key="8">
    <source>
        <dbReference type="EMBL" id="KAG9230530.1"/>
    </source>
</evidence>
<dbReference type="AlphaFoldDB" id="A0A9P7YB80"/>
<evidence type="ECO:0000313" key="9">
    <source>
        <dbReference type="Proteomes" id="UP000824998"/>
    </source>
</evidence>
<dbReference type="OrthoDB" id="5393606at2759"/>
<feature type="domain" description="Rhodopsin" evidence="7">
    <location>
        <begin position="24"/>
        <end position="270"/>
    </location>
</feature>
<gene>
    <name evidence="8" type="ORF">BJ875DRAFT_384915</name>
</gene>
<feature type="transmembrane region" description="Helical" evidence="6">
    <location>
        <begin position="6"/>
        <end position="28"/>
    </location>
</feature>
<name>A0A9P7YB80_9HELO</name>
<comment type="subcellular location">
    <subcellularLocation>
        <location evidence="1">Membrane</location>
        <topology evidence="1">Multi-pass membrane protein</topology>
    </subcellularLocation>
</comment>
<evidence type="ECO:0000256" key="6">
    <source>
        <dbReference type="SAM" id="Phobius"/>
    </source>
</evidence>
<dbReference type="InterPro" id="IPR052337">
    <property type="entry name" value="SAT4-like"/>
</dbReference>
<dbReference type="PANTHER" id="PTHR33048">
    <property type="entry name" value="PTH11-LIKE INTEGRAL MEMBRANE PROTEIN (AFU_ORTHOLOGUE AFUA_5G11245)"/>
    <property type="match status" value="1"/>
</dbReference>
<dbReference type="GO" id="GO:0016020">
    <property type="term" value="C:membrane"/>
    <property type="evidence" value="ECO:0007669"/>
    <property type="project" value="UniProtKB-SubCell"/>
</dbReference>
<dbReference type="Proteomes" id="UP000824998">
    <property type="component" value="Unassembled WGS sequence"/>
</dbReference>
<organism evidence="8 9">
    <name type="scientific">Amylocarpus encephaloides</name>
    <dbReference type="NCBI Taxonomy" id="45428"/>
    <lineage>
        <taxon>Eukaryota</taxon>
        <taxon>Fungi</taxon>
        <taxon>Dikarya</taxon>
        <taxon>Ascomycota</taxon>
        <taxon>Pezizomycotina</taxon>
        <taxon>Leotiomycetes</taxon>
        <taxon>Helotiales</taxon>
        <taxon>Helotiales incertae sedis</taxon>
        <taxon>Amylocarpus</taxon>
    </lineage>
</organism>
<evidence type="ECO:0000256" key="3">
    <source>
        <dbReference type="ARBA" id="ARBA00022989"/>
    </source>
</evidence>
<evidence type="ECO:0000256" key="5">
    <source>
        <dbReference type="ARBA" id="ARBA00038359"/>
    </source>
</evidence>
<feature type="transmembrane region" description="Helical" evidence="6">
    <location>
        <begin position="130"/>
        <end position="153"/>
    </location>
</feature>
<feature type="non-terminal residue" evidence="8">
    <location>
        <position position="1"/>
    </location>
</feature>
<reference evidence="8" key="1">
    <citation type="journal article" date="2021" name="IMA Fungus">
        <title>Genomic characterization of three marine fungi, including Emericellopsis atlantica sp. nov. with signatures of a generalist lifestyle and marine biomass degradation.</title>
        <authorList>
            <person name="Hagestad O.C."/>
            <person name="Hou L."/>
            <person name="Andersen J.H."/>
            <person name="Hansen E.H."/>
            <person name="Altermark B."/>
            <person name="Li C."/>
            <person name="Kuhnert E."/>
            <person name="Cox R.J."/>
            <person name="Crous P.W."/>
            <person name="Spatafora J.W."/>
            <person name="Lail K."/>
            <person name="Amirebrahimi M."/>
            <person name="Lipzen A."/>
            <person name="Pangilinan J."/>
            <person name="Andreopoulos W."/>
            <person name="Hayes R.D."/>
            <person name="Ng V."/>
            <person name="Grigoriev I.V."/>
            <person name="Jackson S.A."/>
            <person name="Sutton T.D.S."/>
            <person name="Dobson A.D.W."/>
            <person name="Rama T."/>
        </authorList>
    </citation>
    <scope>NUCLEOTIDE SEQUENCE</scope>
    <source>
        <strain evidence="8">TRa018bII</strain>
    </source>
</reference>
<evidence type="ECO:0000256" key="4">
    <source>
        <dbReference type="ARBA" id="ARBA00023136"/>
    </source>
</evidence>
<evidence type="ECO:0000256" key="2">
    <source>
        <dbReference type="ARBA" id="ARBA00022692"/>
    </source>
</evidence>
<proteinExistence type="inferred from homology"/>
<dbReference type="PANTHER" id="PTHR33048:SF157">
    <property type="entry name" value="INTEGRAL MEMBRANE PROTEIN"/>
    <property type="match status" value="1"/>
</dbReference>
<keyword evidence="4 6" id="KW-0472">Membrane</keyword>
<feature type="transmembrane region" description="Helical" evidence="6">
    <location>
        <begin position="217"/>
        <end position="237"/>
    </location>
</feature>